<sequence>MRLIQAKIPERTIAAKFPSFKKLSNTLHKRRANKLPFIPDEFSKLEITGEYTVTANNNAFLRYDNKANERIIIFVDDESLKILGESEEWYMDGTFKSDPIQLSHFLRSTQQSRIRRSIQQFRTYRKVFSIVKDIALKQNIILKPKSMMADFEEASTLAAEFHFPGIKRKGCWFHFRQAIFRRAIRLG</sequence>
<reference evidence="1 2" key="1">
    <citation type="journal article" date="2018" name="Sci. Rep.">
        <title>Genomic signatures of local adaptation to the degree of environmental predictability in rotifers.</title>
        <authorList>
            <person name="Franch-Gras L."/>
            <person name="Hahn C."/>
            <person name="Garcia-Roger E.M."/>
            <person name="Carmona M.J."/>
            <person name="Serra M."/>
            <person name="Gomez A."/>
        </authorList>
    </citation>
    <scope>NUCLEOTIDE SEQUENCE [LARGE SCALE GENOMIC DNA]</scope>
    <source>
        <strain evidence="1">HYR1</strain>
    </source>
</reference>
<dbReference type="EMBL" id="REGN01003555">
    <property type="protein sequence ID" value="RNA21958.1"/>
    <property type="molecule type" value="Genomic_DNA"/>
</dbReference>
<name>A0A3M7RFC9_BRAPC</name>
<comment type="caution">
    <text evidence="1">The sequence shown here is derived from an EMBL/GenBank/DDBJ whole genome shotgun (WGS) entry which is preliminary data.</text>
</comment>
<keyword evidence="2" id="KW-1185">Reference proteome</keyword>
<dbReference type="Proteomes" id="UP000276133">
    <property type="component" value="Unassembled WGS sequence"/>
</dbReference>
<dbReference type="AlphaFoldDB" id="A0A3M7RFC9"/>
<dbReference type="OrthoDB" id="10029846at2759"/>
<gene>
    <name evidence="1" type="ORF">BpHYR1_003914</name>
</gene>
<protein>
    <submittedName>
        <fullName evidence="1">Copia</fullName>
    </submittedName>
</protein>
<evidence type="ECO:0000313" key="2">
    <source>
        <dbReference type="Proteomes" id="UP000276133"/>
    </source>
</evidence>
<accession>A0A3M7RFC9</accession>
<proteinExistence type="predicted"/>
<organism evidence="1 2">
    <name type="scientific">Brachionus plicatilis</name>
    <name type="common">Marine rotifer</name>
    <name type="synonym">Brachionus muelleri</name>
    <dbReference type="NCBI Taxonomy" id="10195"/>
    <lineage>
        <taxon>Eukaryota</taxon>
        <taxon>Metazoa</taxon>
        <taxon>Spiralia</taxon>
        <taxon>Gnathifera</taxon>
        <taxon>Rotifera</taxon>
        <taxon>Eurotatoria</taxon>
        <taxon>Monogononta</taxon>
        <taxon>Pseudotrocha</taxon>
        <taxon>Ploima</taxon>
        <taxon>Brachionidae</taxon>
        <taxon>Brachionus</taxon>
    </lineage>
</organism>
<evidence type="ECO:0000313" key="1">
    <source>
        <dbReference type="EMBL" id="RNA21958.1"/>
    </source>
</evidence>